<organism evidence="2 3">
    <name type="scientific">Cnephaeus nilssonii</name>
    <name type="common">Northern bat</name>
    <name type="synonym">Eptesicus nilssonii</name>
    <dbReference type="NCBI Taxonomy" id="3371016"/>
    <lineage>
        <taxon>Eukaryota</taxon>
        <taxon>Metazoa</taxon>
        <taxon>Chordata</taxon>
        <taxon>Craniata</taxon>
        <taxon>Vertebrata</taxon>
        <taxon>Euteleostomi</taxon>
        <taxon>Mammalia</taxon>
        <taxon>Eutheria</taxon>
        <taxon>Laurasiatheria</taxon>
        <taxon>Chiroptera</taxon>
        <taxon>Yangochiroptera</taxon>
        <taxon>Vespertilionidae</taxon>
        <taxon>Cnephaeus</taxon>
    </lineage>
</organism>
<dbReference type="Pfam" id="PF02093">
    <property type="entry name" value="Gag_p30"/>
    <property type="match status" value="1"/>
</dbReference>
<evidence type="ECO:0000313" key="2">
    <source>
        <dbReference type="EMBL" id="KAK1342085.1"/>
    </source>
</evidence>
<protein>
    <recommendedName>
        <fullName evidence="1">Core shell protein Gag P30 domain-containing protein</fullName>
    </recommendedName>
</protein>
<sequence length="191" mass="21188">MAKTSEVFQKPDESPAAFYERLCEPYWIYTPFDPKAPANQTMVNAAFADCPVPLMGRDLLAKMGAEITFAPDGSAQLRIGYRVSKRKAQISQREVKYLGFRITRGKQRLGTESKQAICAVPVPSTWQQIREFLGAAGFCQQNGKDSVLEGNRCADAAAKLAAKEQVALSQIMLSPELPEPPKYTPQEEEWA</sequence>
<dbReference type="InterPro" id="IPR003036">
    <property type="entry name" value="Gag_P30"/>
</dbReference>
<dbReference type="SUPFAM" id="SSF50630">
    <property type="entry name" value="Acid proteases"/>
    <property type="match status" value="1"/>
</dbReference>
<dbReference type="Proteomes" id="UP001177744">
    <property type="component" value="Unassembled WGS sequence"/>
</dbReference>
<evidence type="ECO:0000313" key="3">
    <source>
        <dbReference type="Proteomes" id="UP001177744"/>
    </source>
</evidence>
<dbReference type="GO" id="GO:0019068">
    <property type="term" value="P:virion assembly"/>
    <property type="evidence" value="ECO:0007669"/>
    <property type="project" value="InterPro"/>
</dbReference>
<keyword evidence="3" id="KW-1185">Reference proteome</keyword>
<dbReference type="EMBL" id="JAULJE010000006">
    <property type="protein sequence ID" value="KAK1342085.1"/>
    <property type="molecule type" value="Genomic_DNA"/>
</dbReference>
<dbReference type="SUPFAM" id="SSF56672">
    <property type="entry name" value="DNA/RNA polymerases"/>
    <property type="match status" value="1"/>
</dbReference>
<dbReference type="AlphaFoldDB" id="A0AA40I334"/>
<feature type="domain" description="Core shell protein Gag P30" evidence="1">
    <location>
        <begin position="2"/>
        <end position="58"/>
    </location>
</feature>
<comment type="caution">
    <text evidence="2">The sequence shown here is derived from an EMBL/GenBank/DDBJ whole genome shotgun (WGS) entry which is preliminary data.</text>
</comment>
<gene>
    <name evidence="2" type="ORF">QTO34_016838</name>
</gene>
<evidence type="ECO:0000259" key="1">
    <source>
        <dbReference type="Pfam" id="PF02093"/>
    </source>
</evidence>
<reference evidence="2" key="1">
    <citation type="submission" date="2023-06" db="EMBL/GenBank/DDBJ databases">
        <title>Reference genome for the Northern bat (Eptesicus nilssonii), a most northern bat species.</title>
        <authorList>
            <person name="Laine V.N."/>
            <person name="Pulliainen A.T."/>
            <person name="Lilley T.M."/>
        </authorList>
    </citation>
    <scope>NUCLEOTIDE SEQUENCE</scope>
    <source>
        <strain evidence="2">BLF_Eptnil</strain>
        <tissue evidence="2">Kidney</tissue>
    </source>
</reference>
<name>A0AA40I334_CNENI</name>
<accession>A0AA40I334</accession>
<dbReference type="Gene3D" id="2.40.70.10">
    <property type="entry name" value="Acid Proteases"/>
    <property type="match status" value="1"/>
</dbReference>
<dbReference type="PANTHER" id="PTHR33064">
    <property type="entry name" value="POL PROTEIN"/>
    <property type="match status" value="1"/>
</dbReference>
<dbReference type="PANTHER" id="PTHR33064:SF29">
    <property type="entry name" value="PEPTIDASE A2 DOMAIN-CONTAINING PROTEIN-RELATED"/>
    <property type="match status" value="1"/>
</dbReference>
<dbReference type="InterPro" id="IPR051320">
    <property type="entry name" value="Viral_Replic_Matur_Polypro"/>
</dbReference>
<dbReference type="InterPro" id="IPR043502">
    <property type="entry name" value="DNA/RNA_pol_sf"/>
</dbReference>
<proteinExistence type="predicted"/>
<dbReference type="InterPro" id="IPR021109">
    <property type="entry name" value="Peptidase_aspartic_dom_sf"/>
</dbReference>